<evidence type="ECO:0000259" key="2">
    <source>
        <dbReference type="Pfam" id="PF07833"/>
    </source>
</evidence>
<comment type="caution">
    <text evidence="3">The sequence shown here is derived from an EMBL/GenBank/DDBJ whole genome shotgun (WGS) entry which is preliminary data.</text>
</comment>
<feature type="chain" id="PRO_5020874564" description="Copper amine oxidase-like N-terminal domain-containing protein" evidence="1">
    <location>
        <begin position="25"/>
        <end position="502"/>
    </location>
</feature>
<dbReference type="Proteomes" id="UP000293142">
    <property type="component" value="Unassembled WGS sequence"/>
</dbReference>
<dbReference type="EMBL" id="SIRE01000010">
    <property type="protein sequence ID" value="TBL78230.1"/>
    <property type="molecule type" value="Genomic_DNA"/>
</dbReference>
<evidence type="ECO:0000256" key="1">
    <source>
        <dbReference type="SAM" id="SignalP"/>
    </source>
</evidence>
<name>A0A4Q9DPL6_9BACL</name>
<reference evidence="3 4" key="1">
    <citation type="submission" date="2019-02" db="EMBL/GenBank/DDBJ databases">
        <title>Paenibacillus sp. nov., isolated from surface-sterilized tissue of Thalictrum simplex L.</title>
        <authorList>
            <person name="Tuo L."/>
        </authorList>
    </citation>
    <scope>NUCLEOTIDE SEQUENCE [LARGE SCALE GENOMIC DNA]</scope>
    <source>
        <strain evidence="3 4">N2SHLJ1</strain>
    </source>
</reference>
<accession>A0A4Q9DPL6</accession>
<keyword evidence="4" id="KW-1185">Reference proteome</keyword>
<feature type="domain" description="Copper amine oxidase-like N-terminal" evidence="2">
    <location>
        <begin position="382"/>
        <end position="490"/>
    </location>
</feature>
<proteinExistence type="predicted"/>
<dbReference type="AlphaFoldDB" id="A0A4Q9DPL6"/>
<feature type="signal peptide" evidence="1">
    <location>
        <begin position="1"/>
        <end position="24"/>
    </location>
</feature>
<evidence type="ECO:0000313" key="4">
    <source>
        <dbReference type="Proteomes" id="UP000293142"/>
    </source>
</evidence>
<dbReference type="OrthoDB" id="2510699at2"/>
<keyword evidence="1" id="KW-0732">Signal</keyword>
<evidence type="ECO:0000313" key="3">
    <source>
        <dbReference type="EMBL" id="TBL78230.1"/>
    </source>
</evidence>
<dbReference type="Pfam" id="PF07833">
    <property type="entry name" value="Cu_amine_oxidN1"/>
    <property type="match status" value="1"/>
</dbReference>
<organism evidence="3 4">
    <name type="scientific">Paenibacillus thalictri</name>
    <dbReference type="NCBI Taxonomy" id="2527873"/>
    <lineage>
        <taxon>Bacteria</taxon>
        <taxon>Bacillati</taxon>
        <taxon>Bacillota</taxon>
        <taxon>Bacilli</taxon>
        <taxon>Bacillales</taxon>
        <taxon>Paenibacillaceae</taxon>
        <taxon>Paenibacillus</taxon>
    </lineage>
</organism>
<protein>
    <recommendedName>
        <fullName evidence="2">Copper amine oxidase-like N-terminal domain-containing protein</fullName>
    </recommendedName>
</protein>
<dbReference type="InterPro" id="IPR012854">
    <property type="entry name" value="Cu_amine_oxidase-like_N"/>
</dbReference>
<sequence length="502" mass="57384">MPMRKWIWAVAIFCCIGLGGAASAAESTASTYEYTSPEGIRFTSDTPMWDTQQLKELYELLLQAGHSSELAELKSVELHQDKSVGNSGFRVGKYDPERKSISLYEVERIPVRRTLIHEYGHHFTYYWLKKKEGVTPPRVTSTSEWAKVRQLDGYPVRFAGEKMPYNHRWDPGEIMAEDYVMLFGPSAMEQPETNRDIVGMLRHENEYIPPVTDKPEMLKYWTSVAKMDDYADIRTPEVTDFMKEKSEEDASQSLYRIQFSSAAVTEHQEIDYSVKVAVFTKEDIFPQRSFYETSTSSKEPITLTVDLADMPPLDKVAFVNLQVWAYDKAGKRLAYTPFYDHWYQLEDKKPKPSAPPFEQQGISSMLQRDGMKKWPLVRLYYNGHGVNPQRKVYQRDGGIYVPVSYLTQQLGASMETVKAADQDKEYQIKLPSNKVDLLLDTDAFTLNGGKGKLKKKIRMEEQEPVISIEDASALLPIKTTWFEQSGTLIIENRSGGDSAAEP</sequence>
<gene>
    <name evidence="3" type="ORF">EYB31_15275</name>
</gene>